<name>A0A7U9XVN9_9MOLU</name>
<dbReference type="EMBL" id="AP024412">
    <property type="protein sequence ID" value="BCR36742.1"/>
    <property type="molecule type" value="Genomic_DNA"/>
</dbReference>
<dbReference type="AlphaFoldDB" id="A0A7U9XVN9"/>
<dbReference type="Proteomes" id="UP000620133">
    <property type="component" value="Chromosome"/>
</dbReference>
<proteinExistence type="predicted"/>
<sequence>MKNQSKKFFRDVKKQADKTVDDVKQYTANTKELIEVYQAFKQASVKIKKVTSNFINLDLPIYGMLDTNFATLTFREKDGLDIGQILKTGKHILKVESIQDDIVLIPIKVNDKEHQVECKIATLKEI</sequence>
<gene>
    <name evidence="1" type="ORF">MPAN_016350</name>
</gene>
<evidence type="ECO:0000313" key="1">
    <source>
        <dbReference type="EMBL" id="BCR36742.1"/>
    </source>
</evidence>
<evidence type="ECO:0000313" key="2">
    <source>
        <dbReference type="Proteomes" id="UP000620133"/>
    </source>
</evidence>
<organism evidence="1 2">
    <name type="scientific">Mariniplasma anaerobium</name>
    <dbReference type="NCBI Taxonomy" id="2735436"/>
    <lineage>
        <taxon>Bacteria</taxon>
        <taxon>Bacillati</taxon>
        <taxon>Mycoplasmatota</taxon>
        <taxon>Mollicutes</taxon>
        <taxon>Acholeplasmatales</taxon>
        <taxon>Acholeplasmataceae</taxon>
        <taxon>Mariniplasma</taxon>
    </lineage>
</organism>
<accession>A0A7U9XVN9</accession>
<protein>
    <submittedName>
        <fullName evidence="1">Uncharacterized protein</fullName>
    </submittedName>
</protein>
<dbReference type="KEGG" id="manr:MPAN_016350"/>
<reference evidence="1" key="1">
    <citation type="submission" date="2021-01" db="EMBL/GenBank/DDBJ databases">
        <title>Draft genome sequence of Acholeplasmataceae bacterium strain Mahy22.</title>
        <authorList>
            <person name="Watanabe M."/>
            <person name="Kojima H."/>
            <person name="Fukui M."/>
        </authorList>
    </citation>
    <scope>NUCLEOTIDE SEQUENCE</scope>
    <source>
        <strain evidence="1">Mahy22</strain>
    </source>
</reference>
<keyword evidence="2" id="KW-1185">Reference proteome</keyword>
<dbReference type="RefSeq" id="WP_176239387.1">
    <property type="nucleotide sequence ID" value="NZ_AP024412.1"/>
</dbReference>